<protein>
    <submittedName>
        <fullName evidence="2">Uncharacterized protein</fullName>
    </submittedName>
</protein>
<keyword evidence="3" id="KW-1185">Reference proteome</keyword>
<organism evidence="2 3">
    <name type="scientific">Recurvomyces mirabilis</name>
    <dbReference type="NCBI Taxonomy" id="574656"/>
    <lineage>
        <taxon>Eukaryota</taxon>
        <taxon>Fungi</taxon>
        <taxon>Dikarya</taxon>
        <taxon>Ascomycota</taxon>
        <taxon>Pezizomycotina</taxon>
        <taxon>Dothideomycetes</taxon>
        <taxon>Dothideomycetidae</taxon>
        <taxon>Mycosphaerellales</taxon>
        <taxon>Teratosphaeriaceae</taxon>
        <taxon>Recurvomyces</taxon>
    </lineage>
</organism>
<evidence type="ECO:0000313" key="3">
    <source>
        <dbReference type="Proteomes" id="UP001274830"/>
    </source>
</evidence>
<evidence type="ECO:0000313" key="2">
    <source>
        <dbReference type="EMBL" id="KAK3676893.1"/>
    </source>
</evidence>
<accession>A0AAE1C3K9</accession>
<feature type="region of interest" description="Disordered" evidence="1">
    <location>
        <begin position="252"/>
        <end position="297"/>
    </location>
</feature>
<reference evidence="2" key="1">
    <citation type="submission" date="2023-07" db="EMBL/GenBank/DDBJ databases">
        <title>Black Yeasts Isolated from many extreme environments.</title>
        <authorList>
            <person name="Coleine C."/>
            <person name="Stajich J.E."/>
            <person name="Selbmann L."/>
        </authorList>
    </citation>
    <scope>NUCLEOTIDE SEQUENCE</scope>
    <source>
        <strain evidence="2">CCFEE 5485</strain>
    </source>
</reference>
<feature type="region of interest" description="Disordered" evidence="1">
    <location>
        <begin position="435"/>
        <end position="462"/>
    </location>
</feature>
<feature type="compositionally biased region" description="Basic and acidic residues" evidence="1">
    <location>
        <begin position="444"/>
        <end position="453"/>
    </location>
</feature>
<dbReference type="EMBL" id="JAUTXT010000008">
    <property type="protein sequence ID" value="KAK3676893.1"/>
    <property type="molecule type" value="Genomic_DNA"/>
</dbReference>
<gene>
    <name evidence="2" type="ORF">LTR78_003097</name>
</gene>
<comment type="caution">
    <text evidence="2">The sequence shown here is derived from an EMBL/GenBank/DDBJ whole genome shotgun (WGS) entry which is preliminary data.</text>
</comment>
<dbReference type="AlphaFoldDB" id="A0AAE1C3K9"/>
<evidence type="ECO:0000256" key="1">
    <source>
        <dbReference type="SAM" id="MobiDB-lite"/>
    </source>
</evidence>
<dbReference type="Proteomes" id="UP001274830">
    <property type="component" value="Unassembled WGS sequence"/>
</dbReference>
<name>A0AAE1C3K9_9PEZI</name>
<sequence length="527" mass="60189">MPALHVAENDPQYGIMASKILQELLGRWAQYEPLPPTRLLRECGCGCVNCEELDEFLMDNGKRVLSYREKSAIRDHIYCRLHSQDDLVERTILRNGSPHTLTISKINGEFEQYKWNYRRKQAKKWIKDLGNKECLRDLLDLMYDEIMDFTAFRVKTRTTQPRSDDTIMLARIKDWLKTHYEPSIDHVTSRSNIKQAFRNTLRVFDDVFKAPSSSVFFGLLDRVFPSAQVHHGKYKQHYSVVVGIKPRQKPLEVRPSYPWKTPETRDLPDARVTVASPATRPQPSREEAGERSLQASAQLNAPSTNIVRNPAAAIRPDASSKDTARDLTSLSNSALQHLNESERTARWLRQHFVRHQACLELKADIWADYTHSFPPSPDYAPPVTELSFQSILVTTFWRKGEGYPRHDERAVYGIRSKAGRESQQVARTPLRTIVNPPALGQPERATEGKRKAGVEPLTPRSKRRRATAVVDLSASPLVATQALSRVLRRGNFKTAEKWLWSHESQVFDLAGPTSEQGEWAGSMRRDG</sequence>
<proteinExistence type="predicted"/>